<protein>
    <submittedName>
        <fullName evidence="1">Uncharacterized protein</fullName>
    </submittedName>
</protein>
<keyword evidence="2" id="KW-1185">Reference proteome</keyword>
<reference evidence="1 2" key="1">
    <citation type="submission" date="2023-05" db="EMBL/GenBank/DDBJ databases">
        <title>B98-5 Cell Line De Novo Hybrid Assembly: An Optical Mapping Approach.</title>
        <authorList>
            <person name="Kananen K."/>
            <person name="Auerbach J.A."/>
            <person name="Kautto E."/>
            <person name="Blachly J.S."/>
        </authorList>
    </citation>
    <scope>NUCLEOTIDE SEQUENCE [LARGE SCALE GENOMIC DNA]</scope>
    <source>
        <strain evidence="1">B95-8</strain>
        <tissue evidence="1">Cell line</tissue>
    </source>
</reference>
<dbReference type="Proteomes" id="UP001266305">
    <property type="component" value="Unassembled WGS sequence"/>
</dbReference>
<name>A0ABQ9UPG8_SAGOE</name>
<gene>
    <name evidence="1" type="ORF">P7K49_024402</name>
</gene>
<evidence type="ECO:0000313" key="1">
    <source>
        <dbReference type="EMBL" id="KAK2098951.1"/>
    </source>
</evidence>
<sequence length="62" mass="7040">MSISLPGKILFRRSHIRDVAVKRLKPIDEYCRHILHINIASAEEQAGEGQQCHAPEPTCLFD</sequence>
<accession>A0ABQ9UPG8</accession>
<proteinExistence type="predicted"/>
<comment type="caution">
    <text evidence="1">The sequence shown here is derived from an EMBL/GenBank/DDBJ whole genome shotgun (WGS) entry which is preliminary data.</text>
</comment>
<organism evidence="1 2">
    <name type="scientific">Saguinus oedipus</name>
    <name type="common">Cotton-top tamarin</name>
    <name type="synonym">Oedipomidas oedipus</name>
    <dbReference type="NCBI Taxonomy" id="9490"/>
    <lineage>
        <taxon>Eukaryota</taxon>
        <taxon>Metazoa</taxon>
        <taxon>Chordata</taxon>
        <taxon>Craniata</taxon>
        <taxon>Vertebrata</taxon>
        <taxon>Euteleostomi</taxon>
        <taxon>Mammalia</taxon>
        <taxon>Eutheria</taxon>
        <taxon>Euarchontoglires</taxon>
        <taxon>Primates</taxon>
        <taxon>Haplorrhini</taxon>
        <taxon>Platyrrhini</taxon>
        <taxon>Cebidae</taxon>
        <taxon>Callitrichinae</taxon>
        <taxon>Saguinus</taxon>
    </lineage>
</organism>
<evidence type="ECO:0000313" key="2">
    <source>
        <dbReference type="Proteomes" id="UP001266305"/>
    </source>
</evidence>
<dbReference type="EMBL" id="JASSZA010000011">
    <property type="protein sequence ID" value="KAK2098951.1"/>
    <property type="molecule type" value="Genomic_DNA"/>
</dbReference>
<dbReference type="InterPro" id="IPR036871">
    <property type="entry name" value="PX_dom_sf"/>
</dbReference>
<dbReference type="Gene3D" id="3.30.1520.10">
    <property type="entry name" value="Phox-like domain"/>
    <property type="match status" value="1"/>
</dbReference>